<sequence length="411" mass="44557">MTVEMKVHLTIKEEEVLHWTTTLSRSSLSKRTVCASISESGNSSHDSNNAFAKESSSISEDETKEENHPAGAGKGVGFNGQRVYESYTPTALGKTKTGFKRAPTPGPRHVKKTASVESVKMVTESGVQESTLGHYSYKEKTADGETTEGYCIVRRSSNKPIPKPRKTASAGASKKGSHSSIRSSGVAEVLQIQNNGMEVTETVMHIYESQGCYDNYFANEEYSADSVPVHGSSPAPESKPSTTSGPCSSSNDCDIDFSCHPRTTDSQQRQTEEMLSLSSEPITPAHDMTNNLSLKTNKTPKSEKKQVIKPARNQKSSTSTSSLDKKQKDSTVSPSKRSKHSSTDKLSSNVSVGKKSLSSSESAKSGQRSGESEKTQLKEEGKDDKTPKKEQALLASTENVKKTPPKRHKPE</sequence>
<dbReference type="Proteomes" id="UP000831701">
    <property type="component" value="Chromosome 3"/>
</dbReference>
<dbReference type="EMBL" id="CM041533">
    <property type="protein sequence ID" value="KAI3374805.1"/>
    <property type="molecule type" value="Genomic_DNA"/>
</dbReference>
<reference evidence="1" key="1">
    <citation type="submission" date="2022-04" db="EMBL/GenBank/DDBJ databases">
        <title>Jade perch genome.</title>
        <authorList>
            <person name="Chao B."/>
        </authorList>
    </citation>
    <scope>NUCLEOTIDE SEQUENCE</scope>
    <source>
        <strain evidence="1">CB-2022</strain>
    </source>
</reference>
<proteinExistence type="predicted"/>
<gene>
    <name evidence="1" type="ORF">L3Q82_021364</name>
</gene>
<accession>A0ACB8X3Z1</accession>
<protein>
    <submittedName>
        <fullName evidence="1">Uncharacterized protein</fullName>
    </submittedName>
</protein>
<evidence type="ECO:0000313" key="1">
    <source>
        <dbReference type="EMBL" id="KAI3374805.1"/>
    </source>
</evidence>
<evidence type="ECO:0000313" key="2">
    <source>
        <dbReference type="Proteomes" id="UP000831701"/>
    </source>
</evidence>
<comment type="caution">
    <text evidence="1">The sequence shown here is derived from an EMBL/GenBank/DDBJ whole genome shotgun (WGS) entry which is preliminary data.</text>
</comment>
<keyword evidence="2" id="KW-1185">Reference proteome</keyword>
<name>A0ACB8X3Z1_9TELE</name>
<organism evidence="1 2">
    <name type="scientific">Scortum barcoo</name>
    <name type="common">barcoo grunter</name>
    <dbReference type="NCBI Taxonomy" id="214431"/>
    <lineage>
        <taxon>Eukaryota</taxon>
        <taxon>Metazoa</taxon>
        <taxon>Chordata</taxon>
        <taxon>Craniata</taxon>
        <taxon>Vertebrata</taxon>
        <taxon>Euteleostomi</taxon>
        <taxon>Actinopterygii</taxon>
        <taxon>Neopterygii</taxon>
        <taxon>Teleostei</taxon>
        <taxon>Neoteleostei</taxon>
        <taxon>Acanthomorphata</taxon>
        <taxon>Eupercaria</taxon>
        <taxon>Centrarchiformes</taxon>
        <taxon>Terapontoidei</taxon>
        <taxon>Terapontidae</taxon>
        <taxon>Scortum</taxon>
    </lineage>
</organism>